<dbReference type="InterPro" id="IPR001261">
    <property type="entry name" value="ArgE/DapE_CS"/>
</dbReference>
<dbReference type="Proteomes" id="UP000077037">
    <property type="component" value="Unassembled WGS sequence"/>
</dbReference>
<dbReference type="Pfam" id="PF01546">
    <property type="entry name" value="Peptidase_M20"/>
    <property type="match status" value="1"/>
</dbReference>
<dbReference type="EMBL" id="FKBS01000014">
    <property type="protein sequence ID" value="SAI32797.1"/>
    <property type="molecule type" value="Genomic_DNA"/>
</dbReference>
<dbReference type="InterPro" id="IPR036264">
    <property type="entry name" value="Bact_exopeptidase_dim_dom"/>
</dbReference>
<dbReference type="Gene3D" id="3.30.70.360">
    <property type="match status" value="1"/>
</dbReference>
<name>A0A157PH48_9BORD</name>
<dbReference type="InterPro" id="IPR002933">
    <property type="entry name" value="Peptidase_M20"/>
</dbReference>
<dbReference type="Gene3D" id="3.40.630.10">
    <property type="entry name" value="Zn peptidases"/>
    <property type="match status" value="1"/>
</dbReference>
<proteinExistence type="predicted"/>
<dbReference type="PROSITE" id="PS00758">
    <property type="entry name" value="ARGE_DAPE_CPG2_1"/>
    <property type="match status" value="1"/>
</dbReference>
<dbReference type="GO" id="GO:0046872">
    <property type="term" value="F:metal ion binding"/>
    <property type="evidence" value="ECO:0007669"/>
    <property type="project" value="UniProtKB-KW"/>
</dbReference>
<dbReference type="SUPFAM" id="SSF53187">
    <property type="entry name" value="Zn-dependent exopeptidases"/>
    <property type="match status" value="1"/>
</dbReference>
<dbReference type="Pfam" id="PF07687">
    <property type="entry name" value="M20_dimer"/>
    <property type="match status" value="1"/>
</dbReference>
<dbReference type="SUPFAM" id="SSF55031">
    <property type="entry name" value="Bacterial exopeptidase dimerisation domain"/>
    <property type="match status" value="1"/>
</dbReference>
<dbReference type="PANTHER" id="PTHR43808">
    <property type="entry name" value="ACETYLORNITHINE DEACETYLASE"/>
    <property type="match status" value="1"/>
</dbReference>
<reference evidence="6 7" key="1">
    <citation type="submission" date="2016-03" db="EMBL/GenBank/DDBJ databases">
        <authorList>
            <consortium name="Pathogen Informatics"/>
        </authorList>
    </citation>
    <scope>NUCLEOTIDE SEQUENCE [LARGE SCALE GENOMIC DNA]</scope>
    <source>
        <strain evidence="6 7">NCTC13364</strain>
    </source>
</reference>
<evidence type="ECO:0000256" key="4">
    <source>
        <dbReference type="ARBA" id="ARBA00022833"/>
    </source>
</evidence>
<accession>A0A157PH48</accession>
<dbReference type="AlphaFoldDB" id="A0A157PH48"/>
<evidence type="ECO:0000259" key="5">
    <source>
        <dbReference type="Pfam" id="PF07687"/>
    </source>
</evidence>
<protein>
    <submittedName>
        <fullName evidence="6">Peptidase</fullName>
        <ecNumber evidence="6">3.5.1.16</ecNumber>
    </submittedName>
</protein>
<evidence type="ECO:0000313" key="7">
    <source>
        <dbReference type="Proteomes" id="UP000077037"/>
    </source>
</evidence>
<organism evidence="6 7">
    <name type="scientific">Bordetella ansorpii</name>
    <dbReference type="NCBI Taxonomy" id="288768"/>
    <lineage>
        <taxon>Bacteria</taxon>
        <taxon>Pseudomonadati</taxon>
        <taxon>Pseudomonadota</taxon>
        <taxon>Betaproteobacteria</taxon>
        <taxon>Burkholderiales</taxon>
        <taxon>Alcaligenaceae</taxon>
        <taxon>Bordetella</taxon>
    </lineage>
</organism>
<gene>
    <name evidence="6" type="primary">argE_1</name>
    <name evidence="6" type="ORF">SAMEA1982600_02659</name>
</gene>
<evidence type="ECO:0000256" key="2">
    <source>
        <dbReference type="ARBA" id="ARBA00022723"/>
    </source>
</evidence>
<dbReference type="OrthoDB" id="7055905at2"/>
<keyword evidence="3 6" id="KW-0378">Hydrolase</keyword>
<keyword evidence="2" id="KW-0479">Metal-binding</keyword>
<feature type="domain" description="Peptidase M20 dimerisation" evidence="5">
    <location>
        <begin position="203"/>
        <end position="312"/>
    </location>
</feature>
<dbReference type="RefSeq" id="WP_066412725.1">
    <property type="nucleotide sequence ID" value="NZ_FKBS01000014.1"/>
</dbReference>
<dbReference type="EC" id="3.5.1.16" evidence="6"/>
<sequence>MPSSVSAHIESFLAREHGPQIAFLAELVRVPSDNPGGDCAPHAEHARALLSNLGLQVEAHPVPDEQVRAAGMISATNLVVRVPFGPGGPTIALNAHGDVVPPGQGWRQDPYGAQIEQDPEHGPVMYGRGVAVSKSDFATYTWAVLALRHAQAQGAALRGTVELHFTYDEETGGEIGPALLLSQGISRPDYAISAGFAYGITSAHNGCLHLEVTVSGKQAHAAMPHTGVDALEATTHILRALYDFRQQLGQKHSATPGIDTPGLTVGLIQGGINTNVVPDRVVFRLDRRMIPEEAGHDAQAELRAIIEAAAAQRPGISVAICPVLQASPLAELPGARPLIDALRKHASEVLGCDIPVHGVPLYTDARHYMQAGIPTVLYGAGPRTIMEARGHNSDENLRLNDLARATRVVALALADLMA</sequence>
<evidence type="ECO:0000256" key="3">
    <source>
        <dbReference type="ARBA" id="ARBA00022801"/>
    </source>
</evidence>
<dbReference type="InterPro" id="IPR011650">
    <property type="entry name" value="Peptidase_M20_dimer"/>
</dbReference>
<evidence type="ECO:0000313" key="6">
    <source>
        <dbReference type="EMBL" id="SAI32797.1"/>
    </source>
</evidence>
<comment type="cofactor">
    <cofactor evidence="1">
        <name>Zn(2+)</name>
        <dbReference type="ChEBI" id="CHEBI:29105"/>
    </cofactor>
</comment>
<evidence type="ECO:0000256" key="1">
    <source>
        <dbReference type="ARBA" id="ARBA00001947"/>
    </source>
</evidence>
<keyword evidence="4" id="KW-0862">Zinc</keyword>
<dbReference type="InterPro" id="IPR050072">
    <property type="entry name" value="Peptidase_M20A"/>
</dbReference>
<dbReference type="GO" id="GO:0008777">
    <property type="term" value="F:acetylornithine deacetylase activity"/>
    <property type="evidence" value="ECO:0007669"/>
    <property type="project" value="UniProtKB-EC"/>
</dbReference>